<evidence type="ECO:0000256" key="9">
    <source>
        <dbReference type="SAM" id="Phobius"/>
    </source>
</evidence>
<evidence type="ECO:0000256" key="8">
    <source>
        <dbReference type="ARBA" id="ARBA00049244"/>
    </source>
</evidence>
<keyword evidence="9" id="KW-0812">Transmembrane</keyword>
<dbReference type="EC" id="2.7.7.7" evidence="2"/>
<comment type="similarity">
    <text evidence="1">Belongs to the DNA polymerase type-B family.</text>
</comment>
<evidence type="ECO:0000256" key="1">
    <source>
        <dbReference type="ARBA" id="ARBA00005755"/>
    </source>
</evidence>
<evidence type="ECO:0000259" key="10">
    <source>
        <dbReference type="Pfam" id="PF03175"/>
    </source>
</evidence>
<dbReference type="PANTHER" id="PTHR33568">
    <property type="entry name" value="DNA POLYMERASE"/>
    <property type="match status" value="1"/>
</dbReference>
<evidence type="ECO:0000313" key="11">
    <source>
        <dbReference type="EMBL" id="AYE93153.1"/>
    </source>
</evidence>
<dbReference type="Pfam" id="PF03175">
    <property type="entry name" value="DNA_pol_B_2"/>
    <property type="match status" value="1"/>
</dbReference>
<protein>
    <recommendedName>
        <fullName evidence="2">DNA-directed DNA polymerase</fullName>
        <ecNumber evidence="2">2.7.7.7</ecNumber>
    </recommendedName>
</protein>
<dbReference type="InterPro" id="IPR004868">
    <property type="entry name" value="DNA-dir_DNA_pol_B_mt/vir"/>
</dbReference>
<dbReference type="AlphaFoldDB" id="A0A386TY53"/>
<keyword evidence="3" id="KW-0808">Transferase</keyword>
<organism evidence="11">
    <name type="scientific">Myochromella boudieri</name>
    <dbReference type="NCBI Taxonomy" id="117066"/>
    <lineage>
        <taxon>Eukaryota</taxon>
        <taxon>Fungi</taxon>
        <taxon>Dikarya</taxon>
        <taxon>Basidiomycota</taxon>
        <taxon>Agaricomycotina</taxon>
        <taxon>Agaricomycetes</taxon>
        <taxon>Agaricomycetidae</taxon>
        <taxon>Agaricales</taxon>
        <taxon>Tricholomatineae</taxon>
        <taxon>Lyophyllaceae</taxon>
        <taxon>Myochromella</taxon>
    </lineage>
</organism>
<dbReference type="Gene3D" id="3.90.1600.10">
    <property type="entry name" value="Palm domain of DNA polymerase"/>
    <property type="match status" value="1"/>
</dbReference>
<dbReference type="GO" id="GO:0003887">
    <property type="term" value="F:DNA-directed DNA polymerase activity"/>
    <property type="evidence" value="ECO:0007669"/>
    <property type="project" value="UniProtKB-KW"/>
</dbReference>
<evidence type="ECO:0000256" key="2">
    <source>
        <dbReference type="ARBA" id="ARBA00012417"/>
    </source>
</evidence>
<gene>
    <name evidence="11" type="ORF">DXG02_000032</name>
</gene>
<proteinExistence type="inferred from homology"/>
<evidence type="ECO:0000256" key="4">
    <source>
        <dbReference type="ARBA" id="ARBA00022695"/>
    </source>
</evidence>
<keyword evidence="9" id="KW-0472">Membrane</keyword>
<dbReference type="InterPro" id="IPR043502">
    <property type="entry name" value="DNA/RNA_pol_sf"/>
</dbReference>
<keyword evidence="6" id="KW-0239">DNA-directed DNA polymerase</keyword>
<accession>A0A386TY53</accession>
<reference evidence="11" key="1">
    <citation type="submission" date="2018-08" db="EMBL/GenBank/DDBJ databases">
        <title>Comparative mitochondrial genomics of the basidiomycete Termitomyces.</title>
        <authorList>
            <person name="Nieuwenhuis M."/>
        </authorList>
    </citation>
    <scope>NUCLEOTIDE SEQUENCE</scope>
    <source>
        <strain evidence="11">TB01</strain>
    </source>
</reference>
<evidence type="ECO:0000256" key="3">
    <source>
        <dbReference type="ARBA" id="ARBA00022679"/>
    </source>
</evidence>
<keyword evidence="7" id="KW-0238">DNA-binding</keyword>
<keyword evidence="5" id="KW-0235">DNA replication</keyword>
<dbReference type="InterPro" id="IPR023211">
    <property type="entry name" value="DNA_pol_palm_dom_sf"/>
</dbReference>
<evidence type="ECO:0000256" key="5">
    <source>
        <dbReference type="ARBA" id="ARBA00022705"/>
    </source>
</evidence>
<dbReference type="EMBL" id="MH725793">
    <property type="protein sequence ID" value="AYE93153.1"/>
    <property type="molecule type" value="Genomic_DNA"/>
</dbReference>
<comment type="catalytic activity">
    <reaction evidence="8">
        <text>DNA(n) + a 2'-deoxyribonucleoside 5'-triphosphate = DNA(n+1) + diphosphate</text>
        <dbReference type="Rhea" id="RHEA:22508"/>
        <dbReference type="Rhea" id="RHEA-COMP:17339"/>
        <dbReference type="Rhea" id="RHEA-COMP:17340"/>
        <dbReference type="ChEBI" id="CHEBI:33019"/>
        <dbReference type="ChEBI" id="CHEBI:61560"/>
        <dbReference type="ChEBI" id="CHEBI:173112"/>
        <dbReference type="EC" id="2.7.7.7"/>
    </reaction>
</comment>
<feature type="transmembrane region" description="Helical" evidence="9">
    <location>
        <begin position="106"/>
        <end position="127"/>
    </location>
</feature>
<sequence>MKIFINKFLSVAIPILKGSEDYFIRMGYFGGATDYYKCYCKGLYYYDINSLYPHAMCKPMPHFIKKFHKDLSVIKLEDFFGFCLAEIQTPNNLKPLLPYKYKGKTIYPNGIFTGVYFSLFFFLLFFFNKKKDK</sequence>
<keyword evidence="4" id="KW-0548">Nucleotidyltransferase</keyword>
<evidence type="ECO:0000256" key="6">
    <source>
        <dbReference type="ARBA" id="ARBA00022932"/>
    </source>
</evidence>
<evidence type="ECO:0000256" key="7">
    <source>
        <dbReference type="ARBA" id="ARBA00023125"/>
    </source>
</evidence>
<feature type="domain" description="DNA-directed DNA polymerase family B mitochondria/virus" evidence="10">
    <location>
        <begin position="4"/>
        <end position="118"/>
    </location>
</feature>
<dbReference type="GO" id="GO:0000166">
    <property type="term" value="F:nucleotide binding"/>
    <property type="evidence" value="ECO:0007669"/>
    <property type="project" value="InterPro"/>
</dbReference>
<geneLocation type="mitochondrion" evidence="11"/>
<dbReference type="PANTHER" id="PTHR33568:SF3">
    <property type="entry name" value="DNA-DIRECTED DNA POLYMERASE"/>
    <property type="match status" value="1"/>
</dbReference>
<dbReference type="SUPFAM" id="SSF56672">
    <property type="entry name" value="DNA/RNA polymerases"/>
    <property type="match status" value="1"/>
</dbReference>
<name>A0A386TY53_9AGAR</name>
<keyword evidence="11" id="KW-0496">Mitochondrion</keyword>
<dbReference type="GO" id="GO:0006260">
    <property type="term" value="P:DNA replication"/>
    <property type="evidence" value="ECO:0007669"/>
    <property type="project" value="UniProtKB-KW"/>
</dbReference>
<keyword evidence="9" id="KW-1133">Transmembrane helix</keyword>
<dbReference type="GO" id="GO:0003677">
    <property type="term" value="F:DNA binding"/>
    <property type="evidence" value="ECO:0007669"/>
    <property type="project" value="UniProtKB-KW"/>
</dbReference>